<name>U9TRB7_RHIID</name>
<gene>
    <name evidence="2" type="ORF">GLOINDRAFT_29141</name>
</gene>
<sequence length="89" mass="10515">MAKKGKKTLLQCNNTMLPDIVNFSVIFHGLLGRTTYSFIIIWITDHKKNNVIIMQGMQIMIYNLRARQARQNSFYNEDHDVRLHYNETV</sequence>
<keyword evidence="1" id="KW-0812">Transmembrane</keyword>
<organism evidence="2">
    <name type="scientific">Rhizophagus irregularis (strain DAOM 181602 / DAOM 197198 / MUCL 43194)</name>
    <name type="common">Arbuscular mycorrhizal fungus</name>
    <name type="synonym">Glomus intraradices</name>
    <dbReference type="NCBI Taxonomy" id="747089"/>
    <lineage>
        <taxon>Eukaryota</taxon>
        <taxon>Fungi</taxon>
        <taxon>Fungi incertae sedis</taxon>
        <taxon>Mucoromycota</taxon>
        <taxon>Glomeromycotina</taxon>
        <taxon>Glomeromycetes</taxon>
        <taxon>Glomerales</taxon>
        <taxon>Glomeraceae</taxon>
        <taxon>Rhizophagus</taxon>
    </lineage>
</organism>
<reference evidence="2" key="1">
    <citation type="submission" date="2013-07" db="EMBL/GenBank/DDBJ databases">
        <title>The genome of an arbuscular mycorrhizal fungus provides insights into the evolution of the oldest plant symbiosis.</title>
        <authorList>
            <consortium name="DOE Joint Genome Institute"/>
            <person name="Tisserant E."/>
            <person name="Malbreil M."/>
            <person name="Kuo A."/>
            <person name="Kohler A."/>
            <person name="Symeonidi A."/>
            <person name="Balestrini R."/>
            <person name="Charron P."/>
            <person name="Duensing N."/>
            <person name="Frei-dit-Frey N."/>
            <person name="Gianinazzi-Pearson V."/>
            <person name="Gilbert B."/>
            <person name="Handa Y."/>
            <person name="Hijri M."/>
            <person name="Kaul R."/>
            <person name="Kawaguchi M."/>
            <person name="Krajinski F."/>
            <person name="Lammers P."/>
            <person name="Lapierre D."/>
            <person name="Masclaux F.G."/>
            <person name="Murat C."/>
            <person name="Morin E."/>
            <person name="Ndikumana S."/>
            <person name="Pagni M."/>
            <person name="Petitpierre D."/>
            <person name="Requena N."/>
            <person name="Rosikiewicz P."/>
            <person name="Riley R."/>
            <person name="Saito K."/>
            <person name="San Clemente H."/>
            <person name="Shapiro H."/>
            <person name="van Tuinen D."/>
            <person name="Becard G."/>
            <person name="Bonfante P."/>
            <person name="Paszkowski U."/>
            <person name="Shachar-Hill Y."/>
            <person name="Young J.P."/>
            <person name="Sanders I.R."/>
            <person name="Henrissat B."/>
            <person name="Rensing S.A."/>
            <person name="Grigoriev I.V."/>
            <person name="Corradi N."/>
            <person name="Roux C."/>
            <person name="Martin F."/>
        </authorList>
    </citation>
    <scope>NUCLEOTIDE SEQUENCE</scope>
    <source>
        <strain evidence="2">DAOM 197198</strain>
    </source>
</reference>
<protein>
    <submittedName>
        <fullName evidence="2">Uncharacterized protein</fullName>
    </submittedName>
</protein>
<proteinExistence type="predicted"/>
<dbReference type="HOGENOM" id="CLU_2455896_0_0_1"/>
<evidence type="ECO:0000313" key="2">
    <source>
        <dbReference type="EMBL" id="ESA10709.1"/>
    </source>
</evidence>
<keyword evidence="1" id="KW-0472">Membrane</keyword>
<dbReference type="AlphaFoldDB" id="U9TRB7"/>
<keyword evidence="1" id="KW-1133">Transmembrane helix</keyword>
<dbReference type="EMBL" id="KI286810">
    <property type="protein sequence ID" value="ESA10709.1"/>
    <property type="molecule type" value="Genomic_DNA"/>
</dbReference>
<evidence type="ECO:0000256" key="1">
    <source>
        <dbReference type="SAM" id="Phobius"/>
    </source>
</evidence>
<feature type="transmembrane region" description="Helical" evidence="1">
    <location>
        <begin position="20"/>
        <end position="44"/>
    </location>
</feature>
<accession>U9TRB7</accession>